<dbReference type="Proteomes" id="UP001226091">
    <property type="component" value="Chromosome"/>
</dbReference>
<keyword evidence="2" id="KW-1185">Reference proteome</keyword>
<dbReference type="EMBL" id="CP126116">
    <property type="protein sequence ID" value="WHZ60109.1"/>
    <property type="molecule type" value="Genomic_DNA"/>
</dbReference>
<reference evidence="2" key="1">
    <citation type="journal article" date="2025" name="Aquaculture">
        <title>Assessment of the bioflocculant production and safety properties of Metabacillus hrfriensis sp. nov. based on phenotypic and whole-genome sequencing analysis.</title>
        <authorList>
            <person name="Zhang R."/>
            <person name="Zhao Z."/>
            <person name="Luo L."/>
            <person name="Wang S."/>
            <person name="Guo K."/>
            <person name="Xu W."/>
        </authorList>
    </citation>
    <scope>NUCLEOTIDE SEQUENCE [LARGE SCALE GENOMIC DNA]</scope>
    <source>
        <strain evidence="2">CT-WN-B3</strain>
    </source>
</reference>
<organism evidence="1 2">
    <name type="scientific">Metabacillus hrfriensis</name>
    <dbReference type="NCBI Taxonomy" id="3048891"/>
    <lineage>
        <taxon>Bacteria</taxon>
        <taxon>Bacillati</taxon>
        <taxon>Bacillota</taxon>
        <taxon>Bacilli</taxon>
        <taxon>Bacillales</taxon>
        <taxon>Bacillaceae</taxon>
        <taxon>Metabacillus</taxon>
    </lineage>
</organism>
<evidence type="ECO:0000313" key="2">
    <source>
        <dbReference type="Proteomes" id="UP001226091"/>
    </source>
</evidence>
<evidence type="ECO:0000313" key="1">
    <source>
        <dbReference type="EMBL" id="WHZ60109.1"/>
    </source>
</evidence>
<keyword evidence="1" id="KW-0418">Kinase</keyword>
<keyword evidence="1" id="KW-0808">Transferase</keyword>
<proteinExistence type="predicted"/>
<protein>
    <submittedName>
        <fullName evidence="1">Bifunctional adenosylcobinamide kinase/adenosylcobinamide-phosphate guanylyltransferase</fullName>
    </submittedName>
</protein>
<accession>A0ACD4RI00</accession>
<name>A0ACD4RI00_9BACI</name>
<gene>
    <name evidence="1" type="ORF">QLQ22_12590</name>
</gene>
<sequence>MITFISGGARSGKSSLAERMALDEVRDELPYYIATAANNTGEEMAERIEMHRMDRGEAWETIEEPYNIDDALHLLPNKAVVMIDCLTVWTSSLMFSKNLSPKMILKRLERTLSIARRKELCLFIVSNDVNEGIPIQDRRVANYISCLEDLHKFTVREADTVLEVICGIPVVWKINGVLSKNVSMISTGGQV</sequence>
<keyword evidence="1" id="KW-0548">Nucleotidyltransferase</keyword>